<dbReference type="Pfam" id="PF10469">
    <property type="entry name" value="AKAP7_NLS"/>
    <property type="match status" value="1"/>
</dbReference>
<dbReference type="GO" id="GO:0005634">
    <property type="term" value="C:nucleus"/>
    <property type="evidence" value="ECO:0007669"/>
    <property type="project" value="TreeGrafter"/>
</dbReference>
<comment type="caution">
    <text evidence="3">The sequence shown here is derived from an EMBL/GenBank/DDBJ whole genome shotgun (WGS) entry which is preliminary data.</text>
</comment>
<protein>
    <submittedName>
        <fullName evidence="3">AKAP7 2'5' RNA ligase-like domain-containing protein</fullName>
    </submittedName>
</protein>
<feature type="compositionally biased region" description="Polar residues" evidence="1">
    <location>
        <begin position="33"/>
        <end position="43"/>
    </location>
</feature>
<feature type="region of interest" description="Disordered" evidence="1">
    <location>
        <begin position="1"/>
        <end position="70"/>
    </location>
</feature>
<dbReference type="Proteomes" id="UP001182556">
    <property type="component" value="Unassembled WGS sequence"/>
</dbReference>
<dbReference type="PANTHER" id="PTHR13360:SF1">
    <property type="entry name" value="ACTIVATING SIGNAL COINTEGRATOR 1 COMPLEX SUBUNIT 1"/>
    <property type="match status" value="1"/>
</dbReference>
<feature type="compositionally biased region" description="Basic and acidic residues" evidence="1">
    <location>
        <begin position="1"/>
        <end position="11"/>
    </location>
</feature>
<name>A0AAD9FRX4_PAPLA</name>
<dbReference type="AlphaFoldDB" id="A0AAD9FRX4"/>
<evidence type="ECO:0000313" key="3">
    <source>
        <dbReference type="EMBL" id="KAK1925124.1"/>
    </source>
</evidence>
<sequence length="303" mass="33335">MSDVENDHDPAESTIQGRAVTVVERQHAVTPPARSSSDTTEPTAQPVPLSTAMTSRTSIPLPPILPRPPPRPRPTHFLCIPLVGPSSRVQLESALSRLKTDLAVHHRRIPVNAMRPVGSLHLTLDVLHLPDPSVIARAQQALAALPISEFLRLGADTQADNRADSQAIVVELRSLKAMGNPYSTSVLYAEPFDPTGRLPRLARAVVDHFTSAGMLRPKRKAVRLHATFWNSKYIAPRHATSWDKVDARGVFRRYKDHVWADDVVVDRVALCEMGARKVYGQEGEVVDEVYEEIASVGLSDTGR</sequence>
<feature type="domain" description="A-kinase anchor protein 7-like phosphoesterase" evidence="2">
    <location>
        <begin position="74"/>
        <end position="277"/>
    </location>
</feature>
<dbReference type="PANTHER" id="PTHR13360">
    <property type="entry name" value="ACTIVATING SIGNAL COINTEGRATOR 1 COMPLEX SUBUNIT 1"/>
    <property type="match status" value="1"/>
</dbReference>
<dbReference type="InterPro" id="IPR019510">
    <property type="entry name" value="AKAP7-like_phosphoesterase"/>
</dbReference>
<accession>A0AAD9FRX4</accession>
<proteinExistence type="predicted"/>
<evidence type="ECO:0000256" key="1">
    <source>
        <dbReference type="SAM" id="MobiDB-lite"/>
    </source>
</evidence>
<dbReference type="GO" id="GO:0016874">
    <property type="term" value="F:ligase activity"/>
    <property type="evidence" value="ECO:0007669"/>
    <property type="project" value="UniProtKB-KW"/>
</dbReference>
<dbReference type="GO" id="GO:0006307">
    <property type="term" value="P:DNA alkylation repair"/>
    <property type="evidence" value="ECO:0007669"/>
    <property type="project" value="InterPro"/>
</dbReference>
<gene>
    <name evidence="3" type="ORF">DB88DRAFT_488020</name>
</gene>
<evidence type="ECO:0000259" key="2">
    <source>
        <dbReference type="Pfam" id="PF10469"/>
    </source>
</evidence>
<dbReference type="InterPro" id="IPR009097">
    <property type="entry name" value="Cyclic_Pdiesterase"/>
</dbReference>
<dbReference type="GO" id="GO:0006355">
    <property type="term" value="P:regulation of DNA-templated transcription"/>
    <property type="evidence" value="ECO:0007669"/>
    <property type="project" value="TreeGrafter"/>
</dbReference>
<keyword evidence="3" id="KW-0436">Ligase</keyword>
<dbReference type="Gene3D" id="3.90.1140.10">
    <property type="entry name" value="Cyclic phosphodiesterase"/>
    <property type="match status" value="1"/>
</dbReference>
<dbReference type="EMBL" id="JAODAN010000004">
    <property type="protein sequence ID" value="KAK1925124.1"/>
    <property type="molecule type" value="Genomic_DNA"/>
</dbReference>
<reference evidence="3" key="1">
    <citation type="submission" date="2023-02" db="EMBL/GenBank/DDBJ databases">
        <title>Identification and recombinant expression of a fungal hydrolase from Papiliotrema laurentii that hydrolyzes apple cutin and clears colloidal polyester polyurethane.</title>
        <authorList>
            <consortium name="DOE Joint Genome Institute"/>
            <person name="Roman V.A."/>
            <person name="Bojanowski C."/>
            <person name="Crable B.R."/>
            <person name="Wagner D.N."/>
            <person name="Hung C.S."/>
            <person name="Nadeau L.J."/>
            <person name="Schratz L."/>
            <person name="Haridas S."/>
            <person name="Pangilinan J."/>
            <person name="Lipzen A."/>
            <person name="Na H."/>
            <person name="Yan M."/>
            <person name="Ng V."/>
            <person name="Grigoriev I.V."/>
            <person name="Spatafora J.W."/>
            <person name="Barlow D."/>
            <person name="Biffinger J."/>
            <person name="Kelley-Loughnane N."/>
            <person name="Varaljay V.A."/>
            <person name="Crookes-Goodson W.J."/>
        </authorList>
    </citation>
    <scope>NUCLEOTIDE SEQUENCE</scope>
    <source>
        <strain evidence="3">5307AH</strain>
    </source>
</reference>
<dbReference type="SUPFAM" id="SSF55144">
    <property type="entry name" value="LigT-like"/>
    <property type="match status" value="1"/>
</dbReference>
<feature type="compositionally biased region" description="Pro residues" evidence="1">
    <location>
        <begin position="60"/>
        <end position="70"/>
    </location>
</feature>
<keyword evidence="4" id="KW-1185">Reference proteome</keyword>
<dbReference type="InterPro" id="IPR009210">
    <property type="entry name" value="ASCC1"/>
</dbReference>
<organism evidence="3 4">
    <name type="scientific">Papiliotrema laurentii</name>
    <name type="common">Cryptococcus laurentii</name>
    <dbReference type="NCBI Taxonomy" id="5418"/>
    <lineage>
        <taxon>Eukaryota</taxon>
        <taxon>Fungi</taxon>
        <taxon>Dikarya</taxon>
        <taxon>Basidiomycota</taxon>
        <taxon>Agaricomycotina</taxon>
        <taxon>Tremellomycetes</taxon>
        <taxon>Tremellales</taxon>
        <taxon>Rhynchogastremaceae</taxon>
        <taxon>Papiliotrema</taxon>
    </lineage>
</organism>
<evidence type="ECO:0000313" key="4">
    <source>
        <dbReference type="Proteomes" id="UP001182556"/>
    </source>
</evidence>